<dbReference type="EMBL" id="JACJTE010000010">
    <property type="protein sequence ID" value="MBD2561370.1"/>
    <property type="molecule type" value="Genomic_DNA"/>
</dbReference>
<sequence>MATTLAITALLKGTTNNVCKGSEVDISSVINSFYQKMLNLEQKTLAKAC</sequence>
<dbReference type="Proteomes" id="UP000604661">
    <property type="component" value="Unassembled WGS sequence"/>
</dbReference>
<protein>
    <submittedName>
        <fullName evidence="1">Uncharacterized protein</fullName>
    </submittedName>
</protein>
<organism evidence="1 2">
    <name type="scientific">Nostoc linckia FACHB-391</name>
    <dbReference type="NCBI Taxonomy" id="2692906"/>
    <lineage>
        <taxon>Bacteria</taxon>
        <taxon>Bacillati</taxon>
        <taxon>Cyanobacteriota</taxon>
        <taxon>Cyanophyceae</taxon>
        <taxon>Nostocales</taxon>
        <taxon>Nostocaceae</taxon>
        <taxon>Nostoc</taxon>
    </lineage>
</organism>
<name>A0ABR8EXJ9_NOSLI</name>
<evidence type="ECO:0000313" key="1">
    <source>
        <dbReference type="EMBL" id="MBD2561370.1"/>
    </source>
</evidence>
<accession>A0ABR8EXJ9</accession>
<keyword evidence="2" id="KW-1185">Reference proteome</keyword>
<evidence type="ECO:0000313" key="2">
    <source>
        <dbReference type="Proteomes" id="UP000604661"/>
    </source>
</evidence>
<reference evidence="1 2" key="1">
    <citation type="journal article" date="2020" name="ISME J.">
        <title>Comparative genomics reveals insights into cyanobacterial evolution and habitat adaptation.</title>
        <authorList>
            <person name="Chen M.Y."/>
            <person name="Teng W.K."/>
            <person name="Zhao L."/>
            <person name="Hu C.X."/>
            <person name="Zhou Y.K."/>
            <person name="Han B.P."/>
            <person name="Song L.R."/>
            <person name="Shu W.S."/>
        </authorList>
    </citation>
    <scope>NUCLEOTIDE SEQUENCE [LARGE SCALE GENOMIC DNA]</scope>
    <source>
        <strain evidence="1 2">FACHB-391</strain>
    </source>
</reference>
<comment type="caution">
    <text evidence="1">The sequence shown here is derived from an EMBL/GenBank/DDBJ whole genome shotgun (WGS) entry which is preliminary data.</text>
</comment>
<gene>
    <name evidence="1" type="ORF">H6G95_12230</name>
</gene>
<proteinExistence type="predicted"/>